<reference evidence="2" key="2">
    <citation type="submission" date="2013-04" db="UniProtKB">
        <authorList>
            <consortium name="EnsemblPlants"/>
        </authorList>
    </citation>
    <scope>IDENTIFICATION</scope>
</reference>
<dbReference type="Gene3D" id="3.80.10.10">
    <property type="entry name" value="Ribonuclease Inhibitor"/>
    <property type="match status" value="1"/>
</dbReference>
<keyword evidence="3" id="KW-1185">Reference proteome</keyword>
<dbReference type="OMA" id="YCQIANE"/>
<dbReference type="SMART" id="SM00256">
    <property type="entry name" value="FBOX"/>
    <property type="match status" value="1"/>
</dbReference>
<evidence type="ECO:0000313" key="3">
    <source>
        <dbReference type="Proteomes" id="UP000006038"/>
    </source>
</evidence>
<reference evidence="2" key="1">
    <citation type="journal article" date="2013" name="Nat. Commun.">
        <title>Whole-genome sequencing of Oryza brachyantha reveals mechanisms underlying Oryza genome evolution.</title>
        <authorList>
            <person name="Chen J."/>
            <person name="Huang Q."/>
            <person name="Gao D."/>
            <person name="Wang J."/>
            <person name="Lang Y."/>
            <person name="Liu T."/>
            <person name="Li B."/>
            <person name="Bai Z."/>
            <person name="Luis Goicoechea J."/>
            <person name="Liang C."/>
            <person name="Chen C."/>
            <person name="Zhang W."/>
            <person name="Sun S."/>
            <person name="Liao Y."/>
            <person name="Zhang X."/>
            <person name="Yang L."/>
            <person name="Song C."/>
            <person name="Wang M."/>
            <person name="Shi J."/>
            <person name="Liu G."/>
            <person name="Liu J."/>
            <person name="Zhou H."/>
            <person name="Zhou W."/>
            <person name="Yu Q."/>
            <person name="An N."/>
            <person name="Chen Y."/>
            <person name="Cai Q."/>
            <person name="Wang B."/>
            <person name="Liu B."/>
            <person name="Min J."/>
            <person name="Huang Y."/>
            <person name="Wu H."/>
            <person name="Li Z."/>
            <person name="Zhang Y."/>
            <person name="Yin Y."/>
            <person name="Song W."/>
            <person name="Jiang J."/>
            <person name="Jackson S.A."/>
            <person name="Wing R.A."/>
            <person name="Wang J."/>
            <person name="Chen M."/>
        </authorList>
    </citation>
    <scope>NUCLEOTIDE SEQUENCE [LARGE SCALE GENOMIC DNA]</scope>
    <source>
        <strain evidence="2">cv. IRGC 101232</strain>
    </source>
</reference>
<feature type="domain" description="F-box" evidence="1">
    <location>
        <begin position="69"/>
        <end position="105"/>
    </location>
</feature>
<dbReference type="PANTHER" id="PTHR34223:SF81">
    <property type="entry name" value="OS08G0281600 PROTEIN"/>
    <property type="match status" value="1"/>
</dbReference>
<dbReference type="Pfam" id="PF00646">
    <property type="entry name" value="F-box"/>
    <property type="match status" value="1"/>
</dbReference>
<dbReference type="InterPro" id="IPR032675">
    <property type="entry name" value="LRR_dom_sf"/>
</dbReference>
<dbReference type="EnsemblPlants" id="OB08G15690.1">
    <property type="protein sequence ID" value="OB08G15690.1"/>
    <property type="gene ID" value="OB08G15690"/>
</dbReference>
<organism evidence="2">
    <name type="scientific">Oryza brachyantha</name>
    <name type="common">malo sina</name>
    <dbReference type="NCBI Taxonomy" id="4533"/>
    <lineage>
        <taxon>Eukaryota</taxon>
        <taxon>Viridiplantae</taxon>
        <taxon>Streptophyta</taxon>
        <taxon>Embryophyta</taxon>
        <taxon>Tracheophyta</taxon>
        <taxon>Spermatophyta</taxon>
        <taxon>Magnoliopsida</taxon>
        <taxon>Liliopsida</taxon>
        <taxon>Poales</taxon>
        <taxon>Poaceae</taxon>
        <taxon>BOP clade</taxon>
        <taxon>Oryzoideae</taxon>
        <taxon>Oryzeae</taxon>
        <taxon>Oryzinae</taxon>
        <taxon>Oryza</taxon>
    </lineage>
</organism>
<dbReference type="Proteomes" id="UP000006038">
    <property type="component" value="Chromosome 8"/>
</dbReference>
<dbReference type="InterPro" id="IPR053781">
    <property type="entry name" value="F-box_AtFBL13-like"/>
</dbReference>
<dbReference type="SUPFAM" id="SSF81383">
    <property type="entry name" value="F-box domain"/>
    <property type="match status" value="1"/>
</dbReference>
<name>J3MR40_ORYBR</name>
<dbReference type="Gene3D" id="1.20.1280.50">
    <property type="match status" value="1"/>
</dbReference>
<dbReference type="CDD" id="cd22160">
    <property type="entry name" value="F-box_AtFBL13-like"/>
    <property type="match status" value="1"/>
</dbReference>
<sequence length="592" mass="66748">MSRRTATARWVPRYRPEPVGRSGPGVPAPAAHAFGQMPRGATTVLWVPRRQGEGEGRPSGSSRYAVAPADRLSALPDEILHHVMSFLKAWEVVRTCVLSQRWRRLWASAPCVDIRVRSCGRDGDPPEEFGKFVYRLLLAREVSAPVDTLRLRSSDGEEYAETYDNDDVNMWIYSAIKRNARVIHLNGHRLDDLVLEHTAFASHSLKILKLSHVKLDGKILKQLSSVCTSLEELELNNCPVNGGEIRSVSLKKLMMVKCSITVDLSVCAPNLEFLCCVTPFCRVPLFQNLSSLDAATIMLDDSFLRNDEFLHVNEDEELEETSDDEADCETISDHYDNTRDTDRDAYDDDDDDFLCDEYLSSCHDNLVDDYNYGSDIESDDNVYQYCQIANECRGGKYGNYHDSKQIGNYQELCEHADTFSGQNLLCSLLNARSLELLAHSGESIKYLPACMAKVVMIRELRMCSTFGKLKTLSLGEWCMAADCDALILLLQKSPNLERIFLKLELNYSNKETVNVGFELKERSFACHNLAVVNIRCSKDDGRVHILAELFGANGLPLEKIYVRRTGSTYSKHLITTKFDLEHTDHLSKAVVS</sequence>
<dbReference type="HOGENOM" id="CLU_003068_5_2_1"/>
<dbReference type="PANTHER" id="PTHR34223">
    <property type="entry name" value="OS11G0201299 PROTEIN"/>
    <property type="match status" value="1"/>
</dbReference>
<dbReference type="InterPro" id="IPR053197">
    <property type="entry name" value="F-box_SCFL_complex_component"/>
</dbReference>
<dbReference type="eggNOG" id="ENOG502RYTW">
    <property type="taxonomic scope" value="Eukaryota"/>
</dbReference>
<evidence type="ECO:0000259" key="1">
    <source>
        <dbReference type="PROSITE" id="PS50181"/>
    </source>
</evidence>
<dbReference type="PROSITE" id="PS50181">
    <property type="entry name" value="FBOX"/>
    <property type="match status" value="1"/>
</dbReference>
<proteinExistence type="predicted"/>
<dbReference type="SUPFAM" id="SSF52058">
    <property type="entry name" value="L domain-like"/>
    <property type="match status" value="1"/>
</dbReference>
<protein>
    <recommendedName>
        <fullName evidence="1">F-box domain-containing protein</fullName>
    </recommendedName>
</protein>
<dbReference type="InterPro" id="IPR036047">
    <property type="entry name" value="F-box-like_dom_sf"/>
</dbReference>
<dbReference type="InterPro" id="IPR001810">
    <property type="entry name" value="F-box_dom"/>
</dbReference>
<dbReference type="AlphaFoldDB" id="J3MR40"/>
<accession>J3MR40</accession>
<dbReference type="Gramene" id="OB08G15690.1">
    <property type="protein sequence ID" value="OB08G15690.1"/>
    <property type="gene ID" value="OB08G15690"/>
</dbReference>
<evidence type="ECO:0000313" key="2">
    <source>
        <dbReference type="EnsemblPlants" id="OB08G15690.1"/>
    </source>
</evidence>